<accession>A0A644ZG92</accession>
<name>A0A644ZG92_9ZZZZ</name>
<reference evidence="1" key="1">
    <citation type="submission" date="2019-08" db="EMBL/GenBank/DDBJ databases">
        <authorList>
            <person name="Kucharzyk K."/>
            <person name="Murdoch R.W."/>
            <person name="Higgins S."/>
            <person name="Loffler F."/>
        </authorList>
    </citation>
    <scope>NUCLEOTIDE SEQUENCE</scope>
</reference>
<organism evidence="1">
    <name type="scientific">bioreactor metagenome</name>
    <dbReference type="NCBI Taxonomy" id="1076179"/>
    <lineage>
        <taxon>unclassified sequences</taxon>
        <taxon>metagenomes</taxon>
        <taxon>ecological metagenomes</taxon>
    </lineage>
</organism>
<comment type="caution">
    <text evidence="1">The sequence shown here is derived from an EMBL/GenBank/DDBJ whole genome shotgun (WGS) entry which is preliminary data.</text>
</comment>
<sequence length="158" mass="18852">MQSENKIKKLKIKNKEMIDITEFNKALSKRVMTGKIDCIYSTNNYDYNKLHIYSKIVFPHSVNYYFENYIPVDILCNNRGLRLLPPMELELIDEKFLLFAKINNIENICFDTSNINFASEWDIVNYSNNYLITKTISSFLSNKVWAWIERGRKIWDQE</sequence>
<dbReference type="AlphaFoldDB" id="A0A644ZG92"/>
<evidence type="ECO:0000313" key="1">
    <source>
        <dbReference type="EMBL" id="MPM39915.1"/>
    </source>
</evidence>
<proteinExistence type="predicted"/>
<protein>
    <submittedName>
        <fullName evidence="1">Uncharacterized protein</fullName>
    </submittedName>
</protein>
<dbReference type="EMBL" id="VSSQ01008811">
    <property type="protein sequence ID" value="MPM39915.1"/>
    <property type="molecule type" value="Genomic_DNA"/>
</dbReference>
<gene>
    <name evidence="1" type="ORF">SDC9_86551</name>
</gene>